<feature type="domain" description="Ricin B lectin" evidence="4">
    <location>
        <begin position="1055"/>
        <end position="1199"/>
    </location>
</feature>
<feature type="signal peptide" evidence="3">
    <location>
        <begin position="1"/>
        <end position="26"/>
    </location>
</feature>
<name>A0A7W7SQ76_9ACTN</name>
<evidence type="ECO:0000256" key="1">
    <source>
        <dbReference type="ARBA" id="ARBA00022729"/>
    </source>
</evidence>
<feature type="compositionally biased region" description="Low complexity" evidence="2">
    <location>
        <begin position="496"/>
        <end position="506"/>
    </location>
</feature>
<dbReference type="Gene3D" id="2.80.10.50">
    <property type="match status" value="1"/>
</dbReference>
<dbReference type="Pfam" id="PF14200">
    <property type="entry name" value="RicinB_lectin_2"/>
    <property type="match status" value="2"/>
</dbReference>
<dbReference type="InterPro" id="IPR035992">
    <property type="entry name" value="Ricin_B-like_lectins"/>
</dbReference>
<dbReference type="SMART" id="SM00458">
    <property type="entry name" value="RICIN"/>
    <property type="match status" value="1"/>
</dbReference>
<dbReference type="InterPro" id="IPR013517">
    <property type="entry name" value="FG-GAP"/>
</dbReference>
<dbReference type="EMBL" id="JACHJW010000001">
    <property type="protein sequence ID" value="MBB4957720.1"/>
    <property type="molecule type" value="Genomic_DNA"/>
</dbReference>
<gene>
    <name evidence="5" type="ORF">FHR38_001453</name>
</gene>
<dbReference type="PROSITE" id="PS50231">
    <property type="entry name" value="RICIN_B_LECTIN"/>
    <property type="match status" value="1"/>
</dbReference>
<dbReference type="SUPFAM" id="SSF69318">
    <property type="entry name" value="Integrin alpha N-terminal domain"/>
    <property type="match status" value="1"/>
</dbReference>
<keyword evidence="6" id="KW-1185">Reference proteome</keyword>
<dbReference type="InterPro" id="IPR028994">
    <property type="entry name" value="Integrin_alpha_N"/>
</dbReference>
<dbReference type="Proteomes" id="UP000578819">
    <property type="component" value="Unassembled WGS sequence"/>
</dbReference>
<evidence type="ECO:0000313" key="5">
    <source>
        <dbReference type="EMBL" id="MBB4957720.1"/>
    </source>
</evidence>
<dbReference type="Gene3D" id="2.40.128.340">
    <property type="match status" value="3"/>
</dbReference>
<comment type="caution">
    <text evidence="5">The sequence shown here is derived from an EMBL/GenBank/DDBJ whole genome shotgun (WGS) entry which is preliminary data.</text>
</comment>
<sequence>MMLHRSSGRALAAATVFAIISTTTWGASPAPASATVTTTAAPPTAEVTEAQGVAKAVAAAKRTGKQVEVIDERTETSRLLANPSGTLLLEQHAMPVRVTVGNQWVPVDTTLGRTGTGAVRPAAVSVDLLLSDGGTGPLVTLGRHGRELSLSWPAPLPQPVLDADTATYREVLPGVDLRVQATVDGFTQLLVVKDRRATADLRRVTYRLATKGLTVHAGPDGTTTAKDEQGKVHFSSGTPLMWDTPPAVVTSGALTGPVESHQRAMGLTVDRTSLTVIPDPKLLETGGLPLYIDPSYSAGASAWTYVNKQAHTTSYWSTKDSTRAKVGKTWGKSDGPYRSFFQMGMSRIANATVKRAWFYIVLDHSADCAAGPVELWHTGLIDPTKSLTWDNSASLWLRNLQTQSGKANEGSACPSPDDPMEYEPAALKTIVQDIATRRLPTITVGLRIPASSETNQYHWKYFHPSSARVNIEFNTPPEAPAGLTTVPATPCGSATAPTALNTATPTFSAVPSDRDNHNLTTDLEILQGETVLTSIRSGTSGSGAAISWPPLDYGVLPEDQPTTVFSYRARSHDVPADSVDALSGDYTPRCYFTVDRAAPAPGTIGSADFPNGVAVRSVGETGTVTFAKAAADGDVAGFRYGFSRESITLFVPAGADGTATVPITLWRRDPADPSSISRTLFMRVVDRAGNHSGTAGPWTLTATDRTVTAPAVRADVNGDRRADVTTLVDQGNGGTVAWNFVSTGTAARGYVGWDAGGAGGFPSYRVTSVTAEVDGDGRTDVAAFREDPDRTTSLFILRSDGTRFDAGVAAWTGTTFRLSHMKVVAGDFDGDGDDDIAVFQGSAGLQTKLFVLWSNAGVFGAPVQLWDSLANGWDVSRSRFTAGDYDGDGDDDIAGFYGYVGNQTKLFEFISNRTGFAAPVVRWDSGAGAFDLDQATFASGDIDGDSAGRDEVIAKYNAGGATTRLYTFWPGATWTQQTWWTSDTGALDAAKTTLAAGDYDSDGRTDAALLYDLGGGARRLYTHLSTGTAFSGARTDWEGGVGAATPTLFVEPGRKYKLHPVHSDKCADIAGNSLENGAALQQWNCTTGTNQQFLVERIGASPYFHLKVVRSGKCLDVNRWDTADNVKVQQWTCANLGASQPNQQFRLDYIEGAGLDVVVQPVIVHSEKCLNVTGAGTADGAAIVQLTCSGATHQRFYLRLEP</sequence>
<evidence type="ECO:0000313" key="6">
    <source>
        <dbReference type="Proteomes" id="UP000578819"/>
    </source>
</evidence>
<dbReference type="InterPro" id="IPR000772">
    <property type="entry name" value="Ricin_B_lectin"/>
</dbReference>
<evidence type="ECO:0000259" key="4">
    <source>
        <dbReference type="SMART" id="SM00458"/>
    </source>
</evidence>
<dbReference type="RefSeq" id="WP_184533914.1">
    <property type="nucleotide sequence ID" value="NZ_JACHJW010000001.1"/>
</dbReference>
<proteinExistence type="predicted"/>
<evidence type="ECO:0000256" key="2">
    <source>
        <dbReference type="SAM" id="MobiDB-lite"/>
    </source>
</evidence>
<feature type="chain" id="PRO_5039678074" description="Ricin B lectin domain-containing protein" evidence="3">
    <location>
        <begin position="27"/>
        <end position="1202"/>
    </location>
</feature>
<accession>A0A7W7SQ76</accession>
<keyword evidence="1 3" id="KW-0732">Signal</keyword>
<evidence type="ECO:0000256" key="3">
    <source>
        <dbReference type="SAM" id="SignalP"/>
    </source>
</evidence>
<feature type="region of interest" description="Disordered" evidence="2">
    <location>
        <begin position="496"/>
        <end position="515"/>
    </location>
</feature>
<organism evidence="5 6">
    <name type="scientific">Micromonospora polyrhachis</name>
    <dbReference type="NCBI Taxonomy" id="1282883"/>
    <lineage>
        <taxon>Bacteria</taxon>
        <taxon>Bacillati</taxon>
        <taxon>Actinomycetota</taxon>
        <taxon>Actinomycetes</taxon>
        <taxon>Micromonosporales</taxon>
        <taxon>Micromonosporaceae</taxon>
        <taxon>Micromonospora</taxon>
    </lineage>
</organism>
<dbReference type="AlphaFoldDB" id="A0A7W7SQ76"/>
<protein>
    <recommendedName>
        <fullName evidence="4">Ricin B lectin domain-containing protein</fullName>
    </recommendedName>
</protein>
<dbReference type="Pfam" id="PF13517">
    <property type="entry name" value="FG-GAP_3"/>
    <property type="match status" value="1"/>
</dbReference>
<reference evidence="5 6" key="1">
    <citation type="submission" date="2020-08" db="EMBL/GenBank/DDBJ databases">
        <title>Sequencing the genomes of 1000 actinobacteria strains.</title>
        <authorList>
            <person name="Klenk H.-P."/>
        </authorList>
    </citation>
    <scope>NUCLEOTIDE SEQUENCE [LARGE SCALE GENOMIC DNA]</scope>
    <source>
        <strain evidence="5 6">DSM 45886</strain>
    </source>
</reference>
<dbReference type="SUPFAM" id="SSF50370">
    <property type="entry name" value="Ricin B-like lectins"/>
    <property type="match status" value="1"/>
</dbReference>